<reference evidence="1" key="1">
    <citation type="submission" date="2020-06" db="EMBL/GenBank/DDBJ databases">
        <authorList>
            <person name="Li T."/>
            <person name="Hu X."/>
            <person name="Zhang T."/>
            <person name="Song X."/>
            <person name="Zhang H."/>
            <person name="Dai N."/>
            <person name="Sheng W."/>
            <person name="Hou X."/>
            <person name="Wei L."/>
        </authorList>
    </citation>
    <scope>NUCLEOTIDE SEQUENCE</scope>
    <source>
        <strain evidence="1">3651</strain>
        <tissue evidence="1">Leaf</tissue>
    </source>
</reference>
<comment type="caution">
    <text evidence="1">The sequence shown here is derived from an EMBL/GenBank/DDBJ whole genome shotgun (WGS) entry which is preliminary data.</text>
</comment>
<protein>
    <recommendedName>
        <fullName evidence="3">Reverse transcriptase zinc-binding domain-containing protein</fullName>
    </recommendedName>
</protein>
<evidence type="ECO:0000313" key="1">
    <source>
        <dbReference type="EMBL" id="KAK4428454.1"/>
    </source>
</evidence>
<dbReference type="EMBL" id="JACGWO010000004">
    <property type="protein sequence ID" value="KAK4428454.1"/>
    <property type="molecule type" value="Genomic_DNA"/>
</dbReference>
<dbReference type="AlphaFoldDB" id="A0AAE1YDY1"/>
<evidence type="ECO:0008006" key="3">
    <source>
        <dbReference type="Google" id="ProtNLM"/>
    </source>
</evidence>
<proteinExistence type="predicted"/>
<gene>
    <name evidence="1" type="ORF">Salat_1145000</name>
</gene>
<sequence>MPPGCLLCGSEIEDSRHVILDCSFARQTWALSNIPWCKINCWNDSVADWLRSLKSSLDTEHFERATTVAWALWRHRNKVLFEQYATCLLLFYSKHFTSWNLNVLLSNLRCFKWVWIFLMFGGNLGGM</sequence>
<keyword evidence="2" id="KW-1185">Reference proteome</keyword>
<name>A0AAE1YDY1_9LAMI</name>
<evidence type="ECO:0000313" key="2">
    <source>
        <dbReference type="Proteomes" id="UP001293254"/>
    </source>
</evidence>
<dbReference type="Proteomes" id="UP001293254">
    <property type="component" value="Unassembled WGS sequence"/>
</dbReference>
<organism evidence="1 2">
    <name type="scientific">Sesamum alatum</name>
    <dbReference type="NCBI Taxonomy" id="300844"/>
    <lineage>
        <taxon>Eukaryota</taxon>
        <taxon>Viridiplantae</taxon>
        <taxon>Streptophyta</taxon>
        <taxon>Embryophyta</taxon>
        <taxon>Tracheophyta</taxon>
        <taxon>Spermatophyta</taxon>
        <taxon>Magnoliopsida</taxon>
        <taxon>eudicotyledons</taxon>
        <taxon>Gunneridae</taxon>
        <taxon>Pentapetalae</taxon>
        <taxon>asterids</taxon>
        <taxon>lamiids</taxon>
        <taxon>Lamiales</taxon>
        <taxon>Pedaliaceae</taxon>
        <taxon>Sesamum</taxon>
    </lineage>
</organism>
<reference evidence="1" key="2">
    <citation type="journal article" date="2024" name="Plant">
        <title>Genomic evolution and insights into agronomic trait innovations of Sesamum species.</title>
        <authorList>
            <person name="Miao H."/>
            <person name="Wang L."/>
            <person name="Qu L."/>
            <person name="Liu H."/>
            <person name="Sun Y."/>
            <person name="Le M."/>
            <person name="Wang Q."/>
            <person name="Wei S."/>
            <person name="Zheng Y."/>
            <person name="Lin W."/>
            <person name="Duan Y."/>
            <person name="Cao H."/>
            <person name="Xiong S."/>
            <person name="Wang X."/>
            <person name="Wei L."/>
            <person name="Li C."/>
            <person name="Ma Q."/>
            <person name="Ju M."/>
            <person name="Zhao R."/>
            <person name="Li G."/>
            <person name="Mu C."/>
            <person name="Tian Q."/>
            <person name="Mei H."/>
            <person name="Zhang T."/>
            <person name="Gao T."/>
            <person name="Zhang H."/>
        </authorList>
    </citation>
    <scope>NUCLEOTIDE SEQUENCE</scope>
    <source>
        <strain evidence="1">3651</strain>
    </source>
</reference>
<accession>A0AAE1YDY1</accession>